<comment type="subcellular location">
    <subcellularLocation>
        <location evidence="1">Cell membrane</location>
        <topology evidence="1">Multi-pass membrane protein</topology>
    </subcellularLocation>
</comment>
<proteinExistence type="predicted"/>
<keyword evidence="7 8" id="KW-0472">Membrane</keyword>
<gene>
    <name evidence="10" type="ORF">C5O19_07270</name>
</gene>
<reference evidence="11" key="1">
    <citation type="submission" date="2018-02" db="EMBL/GenBank/DDBJ databases">
        <title>Genome sequencing of Solimonas sp. HR-BB.</title>
        <authorList>
            <person name="Lee Y."/>
            <person name="Jeon C.O."/>
        </authorList>
    </citation>
    <scope>NUCLEOTIDE SEQUENCE [LARGE SCALE GENOMIC DNA]</scope>
    <source>
        <strain evidence="11">HR-U</strain>
    </source>
</reference>
<evidence type="ECO:0000256" key="1">
    <source>
        <dbReference type="ARBA" id="ARBA00004651"/>
    </source>
</evidence>
<dbReference type="GO" id="GO:0009103">
    <property type="term" value="P:lipopolysaccharide biosynthetic process"/>
    <property type="evidence" value="ECO:0007669"/>
    <property type="project" value="UniProtKB-ARBA"/>
</dbReference>
<evidence type="ECO:0000256" key="4">
    <source>
        <dbReference type="ARBA" id="ARBA00022679"/>
    </source>
</evidence>
<feature type="transmembrane region" description="Helical" evidence="8">
    <location>
        <begin position="202"/>
        <end position="225"/>
    </location>
</feature>
<dbReference type="OrthoDB" id="9178203at2"/>
<evidence type="ECO:0000256" key="7">
    <source>
        <dbReference type="ARBA" id="ARBA00023136"/>
    </source>
</evidence>
<dbReference type="AlphaFoldDB" id="A0A2S7INY9"/>
<dbReference type="GO" id="GO:0016763">
    <property type="term" value="F:pentosyltransferase activity"/>
    <property type="evidence" value="ECO:0007669"/>
    <property type="project" value="TreeGrafter"/>
</dbReference>
<evidence type="ECO:0000313" key="10">
    <source>
        <dbReference type="EMBL" id="PQA59442.1"/>
    </source>
</evidence>
<feature type="transmembrane region" description="Helical" evidence="8">
    <location>
        <begin position="408"/>
        <end position="427"/>
    </location>
</feature>
<keyword evidence="2" id="KW-1003">Cell membrane</keyword>
<dbReference type="Pfam" id="PF13231">
    <property type="entry name" value="PMT_2"/>
    <property type="match status" value="1"/>
</dbReference>
<evidence type="ECO:0000313" key="11">
    <source>
        <dbReference type="Proteomes" id="UP000239590"/>
    </source>
</evidence>
<dbReference type="PANTHER" id="PTHR33908:SF3">
    <property type="entry name" value="UNDECAPRENYL PHOSPHATE-ALPHA-4-AMINO-4-DEOXY-L-ARABINOSE ARABINOSYL TRANSFERASE"/>
    <property type="match status" value="1"/>
</dbReference>
<protein>
    <recommendedName>
        <fullName evidence="9">Glycosyltransferase RgtA/B/C/D-like domain-containing protein</fullName>
    </recommendedName>
</protein>
<keyword evidence="3" id="KW-0328">Glycosyltransferase</keyword>
<evidence type="ECO:0000256" key="3">
    <source>
        <dbReference type="ARBA" id="ARBA00022676"/>
    </source>
</evidence>
<feature type="transmembrane region" description="Helical" evidence="8">
    <location>
        <begin position="135"/>
        <end position="156"/>
    </location>
</feature>
<evidence type="ECO:0000256" key="8">
    <source>
        <dbReference type="SAM" id="Phobius"/>
    </source>
</evidence>
<dbReference type="Proteomes" id="UP000239590">
    <property type="component" value="Unassembled WGS sequence"/>
</dbReference>
<dbReference type="EMBL" id="PTRA01000001">
    <property type="protein sequence ID" value="PQA59442.1"/>
    <property type="molecule type" value="Genomic_DNA"/>
</dbReference>
<feature type="transmembrane region" description="Helical" evidence="8">
    <location>
        <begin position="274"/>
        <end position="295"/>
    </location>
</feature>
<name>A0A2S7INY9_9BACT</name>
<feature type="transmembrane region" description="Helical" evidence="8">
    <location>
        <begin position="12"/>
        <end position="32"/>
    </location>
</feature>
<dbReference type="GO" id="GO:0010041">
    <property type="term" value="P:response to iron(III) ion"/>
    <property type="evidence" value="ECO:0007669"/>
    <property type="project" value="TreeGrafter"/>
</dbReference>
<evidence type="ECO:0000256" key="2">
    <source>
        <dbReference type="ARBA" id="ARBA00022475"/>
    </source>
</evidence>
<feature type="transmembrane region" description="Helical" evidence="8">
    <location>
        <begin position="168"/>
        <end position="196"/>
    </location>
</feature>
<dbReference type="PANTHER" id="PTHR33908">
    <property type="entry name" value="MANNOSYLTRANSFERASE YKCB-RELATED"/>
    <property type="match status" value="1"/>
</dbReference>
<dbReference type="RefSeq" id="WP_104710941.1">
    <property type="nucleotide sequence ID" value="NZ_PTRA01000001.1"/>
</dbReference>
<feature type="transmembrane region" description="Helical" evidence="8">
    <location>
        <begin position="68"/>
        <end position="87"/>
    </location>
</feature>
<keyword evidence="6 8" id="KW-1133">Transmembrane helix</keyword>
<keyword evidence="4" id="KW-0808">Transferase</keyword>
<dbReference type="GO" id="GO:0005886">
    <property type="term" value="C:plasma membrane"/>
    <property type="evidence" value="ECO:0007669"/>
    <property type="project" value="UniProtKB-SubCell"/>
</dbReference>
<feature type="transmembrane region" description="Helical" evidence="8">
    <location>
        <begin position="237"/>
        <end position="254"/>
    </location>
</feature>
<dbReference type="InterPro" id="IPR038731">
    <property type="entry name" value="RgtA/B/C-like"/>
</dbReference>
<feature type="transmembrane region" description="Helical" evidence="8">
    <location>
        <begin position="307"/>
        <end position="324"/>
    </location>
</feature>
<feature type="domain" description="Glycosyltransferase RgtA/B/C/D-like" evidence="9">
    <location>
        <begin position="64"/>
        <end position="224"/>
    </location>
</feature>
<organism evidence="10 11">
    <name type="scientific">Siphonobacter curvatus</name>
    <dbReference type="NCBI Taxonomy" id="2094562"/>
    <lineage>
        <taxon>Bacteria</taxon>
        <taxon>Pseudomonadati</taxon>
        <taxon>Bacteroidota</taxon>
        <taxon>Cytophagia</taxon>
        <taxon>Cytophagales</taxon>
        <taxon>Cytophagaceae</taxon>
        <taxon>Siphonobacter</taxon>
    </lineage>
</organism>
<dbReference type="InterPro" id="IPR050297">
    <property type="entry name" value="LipidA_mod_glycosyltrf_83"/>
</dbReference>
<evidence type="ECO:0000259" key="9">
    <source>
        <dbReference type="Pfam" id="PF13231"/>
    </source>
</evidence>
<keyword evidence="5 8" id="KW-0812">Transmembrane</keyword>
<evidence type="ECO:0000256" key="5">
    <source>
        <dbReference type="ARBA" id="ARBA00022692"/>
    </source>
</evidence>
<keyword evidence="11" id="KW-1185">Reference proteome</keyword>
<comment type="caution">
    <text evidence="10">The sequence shown here is derived from an EMBL/GenBank/DDBJ whole genome shotgun (WGS) entry which is preliminary data.</text>
</comment>
<accession>A0A2S7INY9</accession>
<feature type="transmembrane region" description="Helical" evidence="8">
    <location>
        <begin position="385"/>
        <end position="401"/>
    </location>
</feature>
<sequence>MHAERFLFSPIYWVMWLALAAVYIIGLFVPLFDTDPAHHALIALHMVETNDWVSLIDRGRDYLDKPHLLFWLSALSFKTFGINTFAYKLPSMLASIVGFYSAFRLGKLLYSEAVGRLAALIYASCYAQFLSNQDVRMDALLTACMVFSVWMLLAFVREGKRKYALGSALGLALGFATKGGIGLAMPLMALGFQLLYERNWKAIFQWSWVFIGFSFLVFISPILYCYYLQFDLHPEKVIRGMTGLSGIKFILLGQSVERFQGEAWGSSGSNDYFFFFHTLLWSCLPWAFLIYWSLFRAIRNFKAQKEVLTLGIIVSMMLILSMAQYKLPHYLNLLYPYLAIQLSGQLLSSSEKTIRSLMIVQAVVVTLMMGITIYLNTVITPIPGLLNQLVALAVAGFLLYLSIRQSPVFVRLVAVSLAGISITFMSLSANAYPYLFRYDSGYEFARTADPAVRDSFSFYRIYSYTFDFYTQKLHPPLPEGKIPETRWILTDSTGLAELRQAGVKMAQIRSNPHFHLSTLNGEFLNPATRLQACERRYLIERY</sequence>
<evidence type="ECO:0000256" key="6">
    <source>
        <dbReference type="ARBA" id="ARBA00022989"/>
    </source>
</evidence>
<feature type="transmembrane region" description="Helical" evidence="8">
    <location>
        <begin position="359"/>
        <end position="379"/>
    </location>
</feature>